<dbReference type="EMBL" id="JADINA010000024">
    <property type="protein sequence ID" value="MBO8426380.1"/>
    <property type="molecule type" value="Genomic_DNA"/>
</dbReference>
<dbReference type="InterPro" id="IPR007709">
    <property type="entry name" value="N-FG_amidohydro"/>
</dbReference>
<evidence type="ECO:0000313" key="1">
    <source>
        <dbReference type="EMBL" id="MBO8426380.1"/>
    </source>
</evidence>
<dbReference type="Gene3D" id="3.40.630.40">
    <property type="entry name" value="Zn-dependent exopeptidases"/>
    <property type="match status" value="1"/>
</dbReference>
<comment type="caution">
    <text evidence="1">The sequence shown here is derived from an EMBL/GenBank/DDBJ whole genome shotgun (WGS) entry which is preliminary data.</text>
</comment>
<reference evidence="1" key="1">
    <citation type="submission" date="2020-10" db="EMBL/GenBank/DDBJ databases">
        <authorList>
            <person name="Gilroy R."/>
        </authorList>
    </citation>
    <scope>NUCLEOTIDE SEQUENCE</scope>
    <source>
        <strain evidence="1">17113</strain>
    </source>
</reference>
<dbReference type="Proteomes" id="UP000823634">
    <property type="component" value="Unassembled WGS sequence"/>
</dbReference>
<accession>A0A9D9GTA2</accession>
<organism evidence="1 2">
    <name type="scientific">Candidatus Alloenteromonas pullistercoris</name>
    <dbReference type="NCBI Taxonomy" id="2840785"/>
    <lineage>
        <taxon>Bacteria</taxon>
        <taxon>Bacillati</taxon>
        <taxon>Bacillota</taxon>
        <taxon>Bacillota incertae sedis</taxon>
        <taxon>Candidatus Alloenteromonas</taxon>
    </lineage>
</organism>
<reference evidence="1" key="2">
    <citation type="journal article" date="2021" name="PeerJ">
        <title>Extensive microbial diversity within the chicken gut microbiome revealed by metagenomics and culture.</title>
        <authorList>
            <person name="Gilroy R."/>
            <person name="Ravi A."/>
            <person name="Getino M."/>
            <person name="Pursley I."/>
            <person name="Horton D.L."/>
            <person name="Alikhan N.F."/>
            <person name="Baker D."/>
            <person name="Gharbi K."/>
            <person name="Hall N."/>
            <person name="Watson M."/>
            <person name="Adriaenssens E.M."/>
            <person name="Foster-Nyarko E."/>
            <person name="Jarju S."/>
            <person name="Secka A."/>
            <person name="Antonio M."/>
            <person name="Oren A."/>
            <person name="Chaudhuri R.R."/>
            <person name="La Ragione R."/>
            <person name="Hildebrand F."/>
            <person name="Pallen M.J."/>
        </authorList>
    </citation>
    <scope>NUCLEOTIDE SEQUENCE</scope>
    <source>
        <strain evidence="1">17113</strain>
    </source>
</reference>
<gene>
    <name evidence="1" type="ORF">IAC61_03560</name>
</gene>
<proteinExistence type="predicted"/>
<dbReference type="AlphaFoldDB" id="A0A9D9GTA2"/>
<sequence length="247" mass="28742">MSNFHIGLTEDKSLRLRGKPLQEVVRQYAAEHNLKVVMHFPHSSLAVPASFWEDVGIDRGYFDFINLQMSDLCLLDLFSSWDFEKVIAPYSRLYVDVEKYWDEAKEPMAKFGMGAVYSKDIFGNDLHKRTPLFMAEAKQYYDHHHGLLSKACDCDKDVLILDIHSFSYRMSRLVTGRHAVPDLCFGQNKDDSDCPDLVELIKLWLKANCKCSCQTNYPYNGSILPNRRRAGQRIYSLMLEFNKRFYL</sequence>
<evidence type="ECO:0000313" key="2">
    <source>
        <dbReference type="Proteomes" id="UP000823634"/>
    </source>
</evidence>
<dbReference type="Pfam" id="PF05013">
    <property type="entry name" value="FGase"/>
    <property type="match status" value="1"/>
</dbReference>
<dbReference type="SUPFAM" id="SSF53187">
    <property type="entry name" value="Zn-dependent exopeptidases"/>
    <property type="match status" value="1"/>
</dbReference>
<protein>
    <submittedName>
        <fullName evidence="1">N-formylglutamate amidohydrolase</fullName>
    </submittedName>
</protein>
<name>A0A9D9GTA2_9FIRM</name>